<gene>
    <name evidence="2" type="ORF">COT92_01580</name>
</gene>
<dbReference type="AlphaFoldDB" id="A0A2H0VB85"/>
<reference evidence="3" key="1">
    <citation type="submission" date="2017-09" db="EMBL/GenBank/DDBJ databases">
        <title>Depth-based differentiation of microbial function through sediment-hosted aquifers and enrichment of novel symbionts in the deep terrestrial subsurface.</title>
        <authorList>
            <person name="Probst A.J."/>
            <person name="Ladd B."/>
            <person name="Jarett J.K."/>
            <person name="Geller-Mcgrath D.E."/>
            <person name="Sieber C.M.K."/>
            <person name="Emerson J.B."/>
            <person name="Anantharaman K."/>
            <person name="Thomas B.C."/>
            <person name="Malmstrom R."/>
            <person name="Stieglmeier M."/>
            <person name="Klingl A."/>
            <person name="Woyke T."/>
            <person name="Ryan C.M."/>
            <person name="Banfield J.F."/>
        </authorList>
    </citation>
    <scope>NUCLEOTIDE SEQUENCE [LARGE SCALE GENOMIC DNA]</scope>
</reference>
<organism evidence="2 3">
    <name type="scientific">Candidatus Doudnabacteria bacterium CG10_big_fil_rev_8_21_14_0_10_42_18</name>
    <dbReference type="NCBI Taxonomy" id="1974552"/>
    <lineage>
        <taxon>Bacteria</taxon>
        <taxon>Candidatus Doudnaibacteriota</taxon>
    </lineage>
</organism>
<dbReference type="EMBL" id="PFAK01000025">
    <property type="protein sequence ID" value="PIR96354.1"/>
    <property type="molecule type" value="Genomic_DNA"/>
</dbReference>
<keyword evidence="1" id="KW-1133">Transmembrane helix</keyword>
<accession>A0A2H0VB85</accession>
<comment type="caution">
    <text evidence="2">The sequence shown here is derived from an EMBL/GenBank/DDBJ whole genome shotgun (WGS) entry which is preliminary data.</text>
</comment>
<evidence type="ECO:0000256" key="1">
    <source>
        <dbReference type="SAM" id="Phobius"/>
    </source>
</evidence>
<proteinExistence type="predicted"/>
<dbReference type="Proteomes" id="UP000230922">
    <property type="component" value="Unassembled WGS sequence"/>
</dbReference>
<protein>
    <submittedName>
        <fullName evidence="2">Uncharacterized protein</fullName>
    </submittedName>
</protein>
<keyword evidence="1" id="KW-0812">Transmembrane</keyword>
<evidence type="ECO:0000313" key="3">
    <source>
        <dbReference type="Proteomes" id="UP000230922"/>
    </source>
</evidence>
<sequence length="434" mass="48881">MSKKSRYLLLLGCLVVFLTLSPIIVLYVKGLSFDFENNKFVETGTLAVKIEPKSADIFLDGTLKKKESGNIKFLKPREYQLEIKEEGYFEWSKRLKIDSGRVIWANGDAEKIYLIKQNGVPAEISQGVSDFKLTDNSLWFLATGSLAYLDIDRQTEPTSYKLDKKLNVIAGNFQNRQLLLKNIDDPTVALLFDASVSTTTDLSLLFPDGAEFKFDPSGKLLALENQNLYLVNFKNSQADSKTLLLTEALAFAANGEDLYYIKSTEQGNALFTSKFPFTKEFILADSLPNFEEGEIIVNLNKEIFLTADKILFRITNKSAKLATDLTGWNFAENQNTLIFAAAGELKQFNYIENKKPGLITRTQKTLTNPSLIKNIGYAFAVQDKNIVALGLDTRDHQNEYNIYYGEDLKKFGVNNAGKKIIILDGDRLLELVIR</sequence>
<evidence type="ECO:0000313" key="2">
    <source>
        <dbReference type="EMBL" id="PIR96354.1"/>
    </source>
</evidence>
<keyword evidence="1" id="KW-0472">Membrane</keyword>
<name>A0A2H0VB85_9BACT</name>
<feature type="transmembrane region" description="Helical" evidence="1">
    <location>
        <begin position="7"/>
        <end position="28"/>
    </location>
</feature>